<sequence length="93" mass="10701">MDEVYKQIVNIAKKYNTKKVVLFGSRARGTNHPKSDIDLAIYGCEDFGDLSDCLNEELWSLLKLDIINMDDKHISPVLVTEIERDGRVLYEKI</sequence>
<evidence type="ECO:0000313" key="6">
    <source>
        <dbReference type="EMBL" id="RGM71084.1"/>
    </source>
</evidence>
<reference evidence="10 11" key="1">
    <citation type="submission" date="2015-09" db="EMBL/GenBank/DDBJ databases">
        <authorList>
            <consortium name="Pathogen Informatics"/>
        </authorList>
    </citation>
    <scope>NUCLEOTIDE SEQUENCE [LARGE SCALE GENOMIC DNA]</scope>
    <source>
        <strain evidence="3 10">2789STDY5608860</strain>
        <strain evidence="2 11">2789STDY5834968</strain>
    </source>
</reference>
<evidence type="ECO:0000313" key="3">
    <source>
        <dbReference type="EMBL" id="CUO38246.1"/>
    </source>
</evidence>
<dbReference type="EMBL" id="QRPB01000006">
    <property type="protein sequence ID" value="RHL80041.1"/>
    <property type="molecule type" value="Genomic_DNA"/>
</dbReference>
<dbReference type="EMBL" id="CYXM01000006">
    <property type="protein sequence ID" value="CUN00761.1"/>
    <property type="molecule type" value="Genomic_DNA"/>
</dbReference>
<evidence type="ECO:0000259" key="1">
    <source>
        <dbReference type="Pfam" id="PF18765"/>
    </source>
</evidence>
<evidence type="ECO:0000313" key="10">
    <source>
        <dbReference type="Proteomes" id="UP000095384"/>
    </source>
</evidence>
<evidence type="ECO:0000313" key="4">
    <source>
        <dbReference type="EMBL" id="MCB6939253.1"/>
    </source>
</evidence>
<gene>
    <name evidence="9" type="ORF">DW001_06765</name>
    <name evidence="8" type="ORF">DW703_10310</name>
    <name evidence="7" type="ORF">DW912_10280</name>
    <name evidence="6" type="ORF">DXB99_09260</name>
    <name evidence="3" type="ORF">ERS852417_02172</name>
    <name evidence="2" type="ORF">ERS852580_01548</name>
    <name evidence="5" type="ORF">G4319_07745</name>
    <name evidence="4" type="ORF">LIZ56_12665</name>
</gene>
<feature type="domain" description="Polymerase beta nucleotidyltransferase" evidence="1">
    <location>
        <begin position="6"/>
        <end position="92"/>
    </location>
</feature>
<keyword evidence="3" id="KW-0808">Transferase</keyword>
<dbReference type="EMBL" id="CYYW01000016">
    <property type="protein sequence ID" value="CUO38246.1"/>
    <property type="molecule type" value="Genomic_DNA"/>
</dbReference>
<evidence type="ECO:0000313" key="7">
    <source>
        <dbReference type="EMBL" id="RHA91393.1"/>
    </source>
</evidence>
<evidence type="ECO:0000313" key="11">
    <source>
        <dbReference type="Proteomes" id="UP000095673"/>
    </source>
</evidence>
<dbReference type="AlphaFoldDB" id="A0A174ENT7"/>
<dbReference type="Proteomes" id="UP000095384">
    <property type="component" value="Unassembled WGS sequence"/>
</dbReference>
<protein>
    <submittedName>
        <fullName evidence="4">Nucleotidyltransferase domain-containing protein</fullName>
    </submittedName>
    <submittedName>
        <fullName evidence="3">Predicted nucleotidyltransferases</fullName>
    </submittedName>
</protein>
<evidence type="ECO:0000313" key="9">
    <source>
        <dbReference type="EMBL" id="RHL80041.1"/>
    </source>
</evidence>
<dbReference type="EMBL" id="QSFZ01000010">
    <property type="protein sequence ID" value="RHA91393.1"/>
    <property type="molecule type" value="Genomic_DNA"/>
</dbReference>
<dbReference type="Proteomes" id="UP000266698">
    <property type="component" value="Unassembled WGS sequence"/>
</dbReference>
<reference evidence="12 13" key="2">
    <citation type="submission" date="2018-08" db="EMBL/GenBank/DDBJ databases">
        <title>A genome reference for cultivated species of the human gut microbiota.</title>
        <authorList>
            <person name="Zou Y."/>
            <person name="Xue W."/>
            <person name="Luo G."/>
        </authorList>
    </citation>
    <scope>NUCLEOTIDE SEQUENCE [LARGE SCALE GENOMIC DNA]</scope>
    <source>
        <strain evidence="9 13">AF36-2BH</strain>
        <strain evidence="8 14">AM26-2LB</strain>
        <strain evidence="7 15">AM42-17AT</strain>
        <strain evidence="6 12">OM07-13</strain>
    </source>
</reference>
<dbReference type="Proteomes" id="UP000095673">
    <property type="component" value="Unassembled WGS sequence"/>
</dbReference>
<dbReference type="Proteomes" id="UP000286220">
    <property type="component" value="Unassembled WGS sequence"/>
</dbReference>
<dbReference type="Proteomes" id="UP001197684">
    <property type="component" value="Unassembled WGS sequence"/>
</dbReference>
<dbReference type="EMBL" id="JAJCJK010000022">
    <property type="protein sequence ID" value="MCB6939253.1"/>
    <property type="molecule type" value="Genomic_DNA"/>
</dbReference>
<evidence type="ECO:0000313" key="8">
    <source>
        <dbReference type="EMBL" id="RHF02970.1"/>
    </source>
</evidence>
<dbReference type="CDD" id="cd05403">
    <property type="entry name" value="NT_KNTase_like"/>
    <property type="match status" value="1"/>
</dbReference>
<dbReference type="InterPro" id="IPR052930">
    <property type="entry name" value="TA_antitoxin_MntA"/>
</dbReference>
<reference evidence="4" key="5">
    <citation type="submission" date="2021-10" db="EMBL/GenBank/DDBJ databases">
        <title>Collection of gut derived symbiotic bacterial strains cultured from healthy donors.</title>
        <authorList>
            <person name="Lin H."/>
            <person name="Littmann E."/>
            <person name="Kohout C."/>
            <person name="Pamer E.G."/>
        </authorList>
    </citation>
    <scope>NUCLEOTIDE SEQUENCE</scope>
    <source>
        <strain evidence="4">DFI.9.42</strain>
    </source>
</reference>
<dbReference type="EMBL" id="QSKY01000014">
    <property type="protein sequence ID" value="RHF02970.1"/>
    <property type="molecule type" value="Genomic_DNA"/>
</dbReference>
<dbReference type="Pfam" id="PF18765">
    <property type="entry name" value="Polbeta"/>
    <property type="match status" value="1"/>
</dbReference>
<dbReference type="InterPro" id="IPR041633">
    <property type="entry name" value="Polbeta"/>
</dbReference>
<dbReference type="PANTHER" id="PTHR43852:SF3">
    <property type="entry name" value="NUCLEOTIDYLTRANSFERASE"/>
    <property type="match status" value="1"/>
</dbReference>
<dbReference type="Proteomes" id="UP000283501">
    <property type="component" value="Unassembled WGS sequence"/>
</dbReference>
<dbReference type="PANTHER" id="PTHR43852">
    <property type="entry name" value="NUCLEOTIDYLTRANSFERASE"/>
    <property type="match status" value="1"/>
</dbReference>
<evidence type="ECO:0000313" key="13">
    <source>
        <dbReference type="Proteomes" id="UP000266698"/>
    </source>
</evidence>
<evidence type="ECO:0000313" key="15">
    <source>
        <dbReference type="Proteomes" id="UP000286220"/>
    </source>
</evidence>
<dbReference type="EMBL" id="JAAILW010000012">
    <property type="protein sequence ID" value="NSC27240.1"/>
    <property type="molecule type" value="Genomic_DNA"/>
</dbReference>
<dbReference type="Proteomes" id="UP001193670">
    <property type="component" value="Unassembled WGS sequence"/>
</dbReference>
<evidence type="ECO:0000313" key="5">
    <source>
        <dbReference type="EMBL" id="NSC27240.1"/>
    </source>
</evidence>
<evidence type="ECO:0000313" key="12">
    <source>
        <dbReference type="Proteomes" id="UP000260758"/>
    </source>
</evidence>
<dbReference type="RefSeq" id="WP_022292670.1">
    <property type="nucleotide sequence ID" value="NZ_CP143947.1"/>
</dbReference>
<dbReference type="EMBL" id="QSTP01000009">
    <property type="protein sequence ID" value="RGM71084.1"/>
    <property type="molecule type" value="Genomic_DNA"/>
</dbReference>
<dbReference type="OrthoDB" id="9803106at2"/>
<reference evidence="5" key="4">
    <citation type="submission" date="2020-02" db="EMBL/GenBank/DDBJ databases">
        <authorList>
            <person name="Littmann E."/>
            <person name="Sorbara M."/>
        </authorList>
    </citation>
    <scope>NUCLEOTIDE SEQUENCE</scope>
    <source>
        <strain evidence="5">MSK.17.79</strain>
    </source>
</reference>
<name>A0A174ENT7_9FIRM</name>
<dbReference type="GO" id="GO:0016740">
    <property type="term" value="F:transferase activity"/>
    <property type="evidence" value="ECO:0007669"/>
    <property type="project" value="UniProtKB-KW"/>
</dbReference>
<proteinExistence type="predicted"/>
<dbReference type="SUPFAM" id="SSF81301">
    <property type="entry name" value="Nucleotidyltransferase"/>
    <property type="match status" value="1"/>
</dbReference>
<accession>A0A174ENT7</accession>
<evidence type="ECO:0000313" key="14">
    <source>
        <dbReference type="Proteomes" id="UP000283501"/>
    </source>
</evidence>
<reference evidence="5" key="3">
    <citation type="journal article" date="2020" name="Cell Host Microbe">
        <title>Functional and Genomic Variation between Human-Derived Isolates of Lachnospiraceae Reveals Inter- and Intra-Species Diversity.</title>
        <authorList>
            <person name="Sorbara M.T."/>
            <person name="Littmann E.R."/>
            <person name="Fontana E."/>
            <person name="Moody T.U."/>
            <person name="Kohout C.E."/>
            <person name="Gjonbalaj M."/>
            <person name="Eaton V."/>
            <person name="Seok R."/>
            <person name="Leiner I.M."/>
            <person name="Pamer E.G."/>
        </authorList>
    </citation>
    <scope>NUCLEOTIDE SEQUENCE</scope>
    <source>
        <strain evidence="5">MSK.17.79</strain>
    </source>
</reference>
<dbReference type="Gene3D" id="3.30.460.10">
    <property type="entry name" value="Beta Polymerase, domain 2"/>
    <property type="match status" value="1"/>
</dbReference>
<dbReference type="InterPro" id="IPR043519">
    <property type="entry name" value="NT_sf"/>
</dbReference>
<evidence type="ECO:0000313" key="2">
    <source>
        <dbReference type="EMBL" id="CUN00761.1"/>
    </source>
</evidence>
<organism evidence="3 10">
    <name type="scientific">Agathobacter rectalis</name>
    <dbReference type="NCBI Taxonomy" id="39491"/>
    <lineage>
        <taxon>Bacteria</taxon>
        <taxon>Bacillati</taxon>
        <taxon>Bacillota</taxon>
        <taxon>Clostridia</taxon>
        <taxon>Lachnospirales</taxon>
        <taxon>Lachnospiraceae</taxon>
        <taxon>Agathobacter</taxon>
    </lineage>
</organism>
<dbReference type="Proteomes" id="UP000260758">
    <property type="component" value="Unassembled WGS sequence"/>
</dbReference>